<evidence type="ECO:0000256" key="3">
    <source>
        <dbReference type="ARBA" id="ARBA00022692"/>
    </source>
</evidence>
<evidence type="ECO:0000256" key="4">
    <source>
        <dbReference type="ARBA" id="ARBA00022989"/>
    </source>
</evidence>
<feature type="transmembrane region" description="Helical" evidence="6">
    <location>
        <begin position="439"/>
        <end position="460"/>
    </location>
</feature>
<keyword evidence="4 6" id="KW-1133">Transmembrane helix</keyword>
<feature type="transmembrane region" description="Helical" evidence="6">
    <location>
        <begin position="162"/>
        <end position="181"/>
    </location>
</feature>
<dbReference type="Proteomes" id="UP000528286">
    <property type="component" value="Unassembled WGS sequence"/>
</dbReference>
<comment type="subcellular location">
    <subcellularLocation>
        <location evidence="1">Cell membrane</location>
        <topology evidence="1">Multi-pass membrane protein</topology>
    </subcellularLocation>
</comment>
<feature type="transmembrane region" description="Helical" evidence="6">
    <location>
        <begin position="88"/>
        <end position="115"/>
    </location>
</feature>
<sequence length="484" mass="52037">MRVFEDRGYCVVITALINTAERFLPSSLRPVAAGAVRRACRIATDRGEHAAAQRMALIAFAIRILSAAIAFISQIIQARIMGEFEYGIFVFVWVLTVLIGNLSCLGFHSVIVRFLPLYRTEGAHGSLFGIAVTARVFSMLMATLIAGIGLGTLYLFGSMVEAYYMTPVFLALFILPMIALGDVLDGTARANSWPFAALTPTFIIRPTLILVFMVLAVHAGYRPTAETAILAALAATYVTSVGQFLTVSTRMRRRYPAVPRSYSLGAWLRVALPIFFVEGFGYLLTNADVVIVGLYLEPSEVAVYFAAAKTMALVQFVFFSVKAAAAPRFSTLVAEGDRMGLARFAGEMARWGFWPSLAVGAMMLVAGHLLLSLFGPGFSAGYPLMVILFAGYLAKSAVGPGEVLLTMAGKQQLCAWLYAGVLVANLLLNMILIPRFGLAGAAAAAAGAMIIEAIFLHLTVRKTLGIVLFVFADPMGAAHPQKVS</sequence>
<feature type="transmembrane region" description="Helical" evidence="6">
    <location>
        <begin position="302"/>
        <end position="321"/>
    </location>
</feature>
<evidence type="ECO:0000256" key="6">
    <source>
        <dbReference type="SAM" id="Phobius"/>
    </source>
</evidence>
<dbReference type="PANTHER" id="PTHR30250">
    <property type="entry name" value="PST FAMILY PREDICTED COLANIC ACID TRANSPORTER"/>
    <property type="match status" value="1"/>
</dbReference>
<evidence type="ECO:0000256" key="5">
    <source>
        <dbReference type="ARBA" id="ARBA00023136"/>
    </source>
</evidence>
<feature type="transmembrane region" description="Helical" evidence="6">
    <location>
        <begin position="415"/>
        <end position="433"/>
    </location>
</feature>
<accession>A0A7W6NLC9</accession>
<protein>
    <submittedName>
        <fullName evidence="7">O-antigen/teichoic acid export membrane protein</fullName>
    </submittedName>
</protein>
<dbReference type="PANTHER" id="PTHR30250:SF11">
    <property type="entry name" value="O-ANTIGEN TRANSPORTER-RELATED"/>
    <property type="match status" value="1"/>
</dbReference>
<feature type="transmembrane region" description="Helical" evidence="6">
    <location>
        <begin position="127"/>
        <end position="156"/>
    </location>
</feature>
<keyword evidence="8" id="KW-1185">Reference proteome</keyword>
<keyword evidence="5 6" id="KW-0472">Membrane</keyword>
<dbReference type="InterPro" id="IPR050833">
    <property type="entry name" value="Poly_Biosynth_Transport"/>
</dbReference>
<dbReference type="RefSeq" id="WP_183366499.1">
    <property type="nucleotide sequence ID" value="NZ_JACIEZ010000004.1"/>
</dbReference>
<evidence type="ECO:0000313" key="7">
    <source>
        <dbReference type="EMBL" id="MBB4065197.1"/>
    </source>
</evidence>
<gene>
    <name evidence="7" type="ORF">GGR23_002398</name>
</gene>
<keyword evidence="2" id="KW-1003">Cell membrane</keyword>
<feature type="transmembrane region" description="Helical" evidence="6">
    <location>
        <begin position="227"/>
        <end position="249"/>
    </location>
</feature>
<evidence type="ECO:0000256" key="2">
    <source>
        <dbReference type="ARBA" id="ARBA00022475"/>
    </source>
</evidence>
<feature type="transmembrane region" description="Helical" evidence="6">
    <location>
        <begin position="351"/>
        <end position="371"/>
    </location>
</feature>
<dbReference type="EMBL" id="JACIEZ010000004">
    <property type="protein sequence ID" value="MBB4065197.1"/>
    <property type="molecule type" value="Genomic_DNA"/>
</dbReference>
<proteinExistence type="predicted"/>
<dbReference type="InterPro" id="IPR002797">
    <property type="entry name" value="Polysacc_synth"/>
</dbReference>
<feature type="transmembrane region" description="Helical" evidence="6">
    <location>
        <begin position="270"/>
        <end position="296"/>
    </location>
</feature>
<organism evidence="7 8">
    <name type="scientific">Gellertiella hungarica</name>
    <dbReference type="NCBI Taxonomy" id="1572859"/>
    <lineage>
        <taxon>Bacteria</taxon>
        <taxon>Pseudomonadati</taxon>
        <taxon>Pseudomonadota</taxon>
        <taxon>Alphaproteobacteria</taxon>
        <taxon>Hyphomicrobiales</taxon>
        <taxon>Rhizobiaceae</taxon>
        <taxon>Gellertiella</taxon>
    </lineage>
</organism>
<dbReference type="Pfam" id="PF01943">
    <property type="entry name" value="Polysacc_synt"/>
    <property type="match status" value="1"/>
</dbReference>
<evidence type="ECO:0000256" key="1">
    <source>
        <dbReference type="ARBA" id="ARBA00004651"/>
    </source>
</evidence>
<feature type="transmembrane region" description="Helical" evidence="6">
    <location>
        <begin position="56"/>
        <end position="76"/>
    </location>
</feature>
<evidence type="ECO:0000313" key="8">
    <source>
        <dbReference type="Proteomes" id="UP000528286"/>
    </source>
</evidence>
<dbReference type="GO" id="GO:0005886">
    <property type="term" value="C:plasma membrane"/>
    <property type="evidence" value="ECO:0007669"/>
    <property type="project" value="UniProtKB-SubCell"/>
</dbReference>
<keyword evidence="3 6" id="KW-0812">Transmembrane</keyword>
<name>A0A7W6NLC9_9HYPH</name>
<comment type="caution">
    <text evidence="7">The sequence shown here is derived from an EMBL/GenBank/DDBJ whole genome shotgun (WGS) entry which is preliminary data.</text>
</comment>
<dbReference type="AlphaFoldDB" id="A0A7W6NLC9"/>
<feature type="transmembrane region" description="Helical" evidence="6">
    <location>
        <begin position="202"/>
        <end position="221"/>
    </location>
</feature>
<reference evidence="7 8" key="1">
    <citation type="submission" date="2020-08" db="EMBL/GenBank/DDBJ databases">
        <title>Genomic Encyclopedia of Type Strains, Phase IV (KMG-IV): sequencing the most valuable type-strain genomes for metagenomic binning, comparative biology and taxonomic classification.</title>
        <authorList>
            <person name="Goeker M."/>
        </authorList>
    </citation>
    <scope>NUCLEOTIDE SEQUENCE [LARGE SCALE GENOMIC DNA]</scope>
    <source>
        <strain evidence="7 8">DSM 29853</strain>
    </source>
</reference>